<organism evidence="2 3">
    <name type="scientific">Plasmodium vivax India VII</name>
    <dbReference type="NCBI Taxonomy" id="1077284"/>
    <lineage>
        <taxon>Eukaryota</taxon>
        <taxon>Sar</taxon>
        <taxon>Alveolata</taxon>
        <taxon>Apicomplexa</taxon>
        <taxon>Aconoidasida</taxon>
        <taxon>Haemosporida</taxon>
        <taxon>Plasmodiidae</taxon>
        <taxon>Plasmodium</taxon>
        <taxon>Plasmodium (Plasmodium)</taxon>
    </lineage>
</organism>
<evidence type="ECO:0000313" key="2">
    <source>
        <dbReference type="EMBL" id="KMZ80460.1"/>
    </source>
</evidence>
<gene>
    <name evidence="2" type="ORF">PVIIG_03712</name>
</gene>
<proteinExistence type="predicted"/>
<protein>
    <submittedName>
        <fullName evidence="2">Uncharacterized protein</fullName>
    </submittedName>
</protein>
<dbReference type="AlphaFoldDB" id="A0A0J9SC12"/>
<accession>A0A0J9SC12</accession>
<sequence length="531" mass="61613">MANSSALFKAFVVGSPVCILLLNEIKRVKRLRDDEKLNKSLFIKNFHKSNITKKGPNGSDHRGEPKSDQVSAPEGEEEEALNYFYGKAWGYTTDYEIDLSLNTGDLIFIKYDLENVNLIKKVLLKMNRYVQQRSNSNSSVDDYDEVGIILKKHNISYVYIQNVLNGKDKLIRYSHFLQKYKPTVLSLRRFITDDEEIKKELHKNILQSVEQTVQQSVEQTKIRSSSILFNLLRNVCRQRILIRRNANDSPPKKDCLCNDSHSMCKQISYNIDANNLINMLIFRSFNLFFYFVSYLNEQALKCSPLAPEHVLLQNVSSDVPCRGKGHSCIIDNQNGLQGYEFPVGNSLTRFEFIEGDSSEVAIPGDTPNRKKASSFYNPPREVAKEMENFLSLLLENEYTLMDSTEYMNRVLRKGRNHPTEDAHKEGQPNHFANKMKKQIEKVSLMFKRSSVTNSHVYEIYRNTNLLPSIKNYDPPPSLFLCLNNFYKPINGRNIQRDTFSVPKLTNLFHVRQEEAEKLQRYFYQFNRVPKS</sequence>
<dbReference type="OrthoDB" id="375908at2759"/>
<feature type="region of interest" description="Disordered" evidence="1">
    <location>
        <begin position="52"/>
        <end position="76"/>
    </location>
</feature>
<dbReference type="EMBL" id="KQ234279">
    <property type="protein sequence ID" value="KMZ80460.1"/>
    <property type="molecule type" value="Genomic_DNA"/>
</dbReference>
<dbReference type="Proteomes" id="UP000053562">
    <property type="component" value="Unassembled WGS sequence"/>
</dbReference>
<evidence type="ECO:0000313" key="3">
    <source>
        <dbReference type="Proteomes" id="UP000053562"/>
    </source>
</evidence>
<name>A0A0J9SC12_PLAVI</name>
<evidence type="ECO:0000256" key="1">
    <source>
        <dbReference type="SAM" id="MobiDB-lite"/>
    </source>
</evidence>
<reference evidence="2 3" key="1">
    <citation type="submission" date="2011-08" db="EMBL/GenBank/DDBJ databases">
        <title>The Genome Sequence of Plasmodium vivax India VII.</title>
        <authorList>
            <consortium name="The Broad Institute Genome Sequencing Platform"/>
            <consortium name="The Broad Institute Genome Sequencing Center for Infectious Disease"/>
            <person name="Neafsey D."/>
            <person name="Carlton J."/>
            <person name="Barnwell J."/>
            <person name="Collins W."/>
            <person name="Escalante A."/>
            <person name="Mullikin J."/>
            <person name="Saul A."/>
            <person name="Guigo R."/>
            <person name="Camara F."/>
            <person name="Young S.K."/>
            <person name="Zeng Q."/>
            <person name="Gargeya S."/>
            <person name="Fitzgerald M."/>
            <person name="Haas B."/>
            <person name="Abouelleil A."/>
            <person name="Alvarado L."/>
            <person name="Arachchi H.M."/>
            <person name="Berlin A."/>
            <person name="Brown A."/>
            <person name="Chapman S.B."/>
            <person name="Chen Z."/>
            <person name="Dunbar C."/>
            <person name="Freedman E."/>
            <person name="Gearin G."/>
            <person name="Gellesch M."/>
            <person name="Goldberg J."/>
            <person name="Griggs A."/>
            <person name="Gujja S."/>
            <person name="Heiman D."/>
            <person name="Howarth C."/>
            <person name="Larson L."/>
            <person name="Lui A."/>
            <person name="MacDonald P.J.P."/>
            <person name="Montmayeur A."/>
            <person name="Murphy C."/>
            <person name="Neiman D."/>
            <person name="Pearson M."/>
            <person name="Priest M."/>
            <person name="Roberts A."/>
            <person name="Saif S."/>
            <person name="Shea T."/>
            <person name="Shenoy N."/>
            <person name="Sisk P."/>
            <person name="Stolte C."/>
            <person name="Sykes S."/>
            <person name="Wortman J."/>
            <person name="Nusbaum C."/>
            <person name="Birren B."/>
        </authorList>
    </citation>
    <scope>NUCLEOTIDE SEQUENCE [LARGE SCALE GENOMIC DNA]</scope>
    <source>
        <strain evidence="2 3">India VII</strain>
    </source>
</reference>